<evidence type="ECO:0000313" key="9">
    <source>
        <dbReference type="Proteomes" id="UP000243342"/>
    </source>
</evidence>
<sequence length="190" mass="21185">MTQRQPQPPQPPTPPSVRIDLLGPLEVRVDGRPVEIRGRLTRALLVRLVLERGRPVPTPRLVSDLWPDHRPTDPHEAMHSFVYALRRALEPARVPRSAPTLLVSEHAGYALRLGEDAADAWRFEAAVQEATRALGADRGVEAVRRLEAALALWRGPALDGFASRAWASRESARLETLRELAQECLREGAR</sequence>
<evidence type="ECO:0000313" key="8">
    <source>
        <dbReference type="EMBL" id="OIV35424.1"/>
    </source>
</evidence>
<dbReference type="InterPro" id="IPR005158">
    <property type="entry name" value="BTAD"/>
</dbReference>
<evidence type="ECO:0000259" key="7">
    <source>
        <dbReference type="PROSITE" id="PS51755"/>
    </source>
</evidence>
<dbReference type="Gene3D" id="1.25.40.10">
    <property type="entry name" value="Tetratricopeptide repeat domain"/>
    <property type="match status" value="1"/>
</dbReference>
<evidence type="ECO:0000256" key="5">
    <source>
        <dbReference type="ARBA" id="ARBA00023163"/>
    </source>
</evidence>
<dbReference type="GO" id="GO:0006355">
    <property type="term" value="P:regulation of DNA-templated transcription"/>
    <property type="evidence" value="ECO:0007669"/>
    <property type="project" value="InterPro"/>
</dbReference>
<dbReference type="Proteomes" id="UP000243342">
    <property type="component" value="Unassembled WGS sequence"/>
</dbReference>
<name>A0A1J7C1I0_9ACTN</name>
<evidence type="ECO:0000256" key="6">
    <source>
        <dbReference type="PROSITE-ProRule" id="PRU01091"/>
    </source>
</evidence>
<dbReference type="Pfam" id="PF03704">
    <property type="entry name" value="BTAD"/>
    <property type="match status" value="1"/>
</dbReference>
<dbReference type="GO" id="GO:0003677">
    <property type="term" value="F:DNA binding"/>
    <property type="evidence" value="ECO:0007669"/>
    <property type="project" value="UniProtKB-UniRule"/>
</dbReference>
<keyword evidence="5" id="KW-0804">Transcription</keyword>
<keyword evidence="3" id="KW-0805">Transcription regulation</keyword>
<dbReference type="AlphaFoldDB" id="A0A1J7C1I0"/>
<dbReference type="Gene3D" id="1.10.10.10">
    <property type="entry name" value="Winged helix-like DNA-binding domain superfamily/Winged helix DNA-binding domain"/>
    <property type="match status" value="1"/>
</dbReference>
<dbReference type="SUPFAM" id="SSF46894">
    <property type="entry name" value="C-terminal effector domain of the bipartite response regulators"/>
    <property type="match status" value="1"/>
</dbReference>
<proteinExistence type="inferred from homology"/>
<keyword evidence="4 6" id="KW-0238">DNA-binding</keyword>
<dbReference type="SUPFAM" id="SSF48452">
    <property type="entry name" value="TPR-like"/>
    <property type="match status" value="1"/>
</dbReference>
<dbReference type="STRING" id="1428644.BIV57_21585"/>
<reference evidence="8 9" key="1">
    <citation type="submission" date="2016-10" db="EMBL/GenBank/DDBJ databases">
        <title>Genome sequence of Streptomyces gilvigriseus MUSC 26.</title>
        <authorList>
            <person name="Lee L.-H."/>
            <person name="Ser H.-L."/>
        </authorList>
    </citation>
    <scope>NUCLEOTIDE SEQUENCE [LARGE SCALE GENOMIC DNA]</scope>
    <source>
        <strain evidence="8 9">MUSC 26</strain>
    </source>
</reference>
<dbReference type="RefSeq" id="WP_071658607.1">
    <property type="nucleotide sequence ID" value="NZ_MLCF01000155.1"/>
</dbReference>
<dbReference type="InterPro" id="IPR051677">
    <property type="entry name" value="AfsR-DnrI-RedD_regulator"/>
</dbReference>
<organism evidence="8 9">
    <name type="scientific">Mangrovactinospora gilvigrisea</name>
    <dbReference type="NCBI Taxonomy" id="1428644"/>
    <lineage>
        <taxon>Bacteria</taxon>
        <taxon>Bacillati</taxon>
        <taxon>Actinomycetota</taxon>
        <taxon>Actinomycetes</taxon>
        <taxon>Kitasatosporales</taxon>
        <taxon>Streptomycetaceae</taxon>
        <taxon>Mangrovactinospora</taxon>
    </lineage>
</organism>
<evidence type="ECO:0000256" key="2">
    <source>
        <dbReference type="ARBA" id="ARBA00023012"/>
    </source>
</evidence>
<evidence type="ECO:0000256" key="3">
    <source>
        <dbReference type="ARBA" id="ARBA00023015"/>
    </source>
</evidence>
<comment type="similarity">
    <text evidence="1">Belongs to the AfsR/DnrI/RedD regulatory family.</text>
</comment>
<feature type="domain" description="OmpR/PhoB-type" evidence="7">
    <location>
        <begin position="8"/>
        <end position="113"/>
    </location>
</feature>
<comment type="caution">
    <text evidence="8">The sequence shown here is derived from an EMBL/GenBank/DDBJ whole genome shotgun (WGS) entry which is preliminary data.</text>
</comment>
<evidence type="ECO:0000256" key="4">
    <source>
        <dbReference type="ARBA" id="ARBA00023125"/>
    </source>
</evidence>
<dbReference type="GO" id="GO:0000160">
    <property type="term" value="P:phosphorelay signal transduction system"/>
    <property type="evidence" value="ECO:0007669"/>
    <property type="project" value="UniProtKB-KW"/>
</dbReference>
<feature type="DNA-binding region" description="OmpR/PhoB-type" evidence="6">
    <location>
        <begin position="8"/>
        <end position="113"/>
    </location>
</feature>
<dbReference type="InterPro" id="IPR011990">
    <property type="entry name" value="TPR-like_helical_dom_sf"/>
</dbReference>
<dbReference type="PROSITE" id="PS51755">
    <property type="entry name" value="OMPR_PHOB"/>
    <property type="match status" value="1"/>
</dbReference>
<dbReference type="PANTHER" id="PTHR35807">
    <property type="entry name" value="TRANSCRIPTIONAL REGULATOR REDD-RELATED"/>
    <property type="match status" value="1"/>
</dbReference>
<dbReference type="InterPro" id="IPR016032">
    <property type="entry name" value="Sig_transdc_resp-reg_C-effctor"/>
</dbReference>
<dbReference type="InterPro" id="IPR036388">
    <property type="entry name" value="WH-like_DNA-bd_sf"/>
</dbReference>
<dbReference type="PANTHER" id="PTHR35807:SF1">
    <property type="entry name" value="TRANSCRIPTIONAL REGULATOR REDD"/>
    <property type="match status" value="1"/>
</dbReference>
<dbReference type="EMBL" id="MLCF01000155">
    <property type="protein sequence ID" value="OIV35424.1"/>
    <property type="molecule type" value="Genomic_DNA"/>
</dbReference>
<gene>
    <name evidence="8" type="ORF">BIV57_21585</name>
</gene>
<evidence type="ECO:0000256" key="1">
    <source>
        <dbReference type="ARBA" id="ARBA00005820"/>
    </source>
</evidence>
<keyword evidence="9" id="KW-1185">Reference proteome</keyword>
<dbReference type="SMART" id="SM00862">
    <property type="entry name" value="Trans_reg_C"/>
    <property type="match status" value="1"/>
</dbReference>
<protein>
    <recommendedName>
        <fullName evidence="7">OmpR/PhoB-type domain-containing protein</fullName>
    </recommendedName>
</protein>
<dbReference type="InterPro" id="IPR001867">
    <property type="entry name" value="OmpR/PhoB-type_DNA-bd"/>
</dbReference>
<dbReference type="OrthoDB" id="134712at2"/>
<accession>A0A1J7C1I0</accession>
<keyword evidence="2" id="KW-0902">Two-component regulatory system</keyword>